<gene>
    <name evidence="1" type="ORF">COCON_G00026930</name>
</gene>
<protein>
    <submittedName>
        <fullName evidence="1">Uncharacterized protein</fullName>
    </submittedName>
</protein>
<name>A0A9Q1I6U4_CONCO</name>
<organism evidence="1 2">
    <name type="scientific">Conger conger</name>
    <name type="common">Conger eel</name>
    <name type="synonym">Muraena conger</name>
    <dbReference type="NCBI Taxonomy" id="82655"/>
    <lineage>
        <taxon>Eukaryota</taxon>
        <taxon>Metazoa</taxon>
        <taxon>Chordata</taxon>
        <taxon>Craniata</taxon>
        <taxon>Vertebrata</taxon>
        <taxon>Euteleostomi</taxon>
        <taxon>Actinopterygii</taxon>
        <taxon>Neopterygii</taxon>
        <taxon>Teleostei</taxon>
        <taxon>Anguilliformes</taxon>
        <taxon>Congridae</taxon>
        <taxon>Conger</taxon>
    </lineage>
</organism>
<accession>A0A9Q1I6U4</accession>
<dbReference type="EMBL" id="JAFJMO010000002">
    <property type="protein sequence ID" value="KAJ8283843.1"/>
    <property type="molecule type" value="Genomic_DNA"/>
</dbReference>
<sequence>MNEENTQFPRRLWNKKHWLQNATCHHADFLSESAVRGRPRVLRVLGIAGYLFIRNNAYYCIKGRFWSETSLNMR</sequence>
<dbReference type="AlphaFoldDB" id="A0A9Q1I6U4"/>
<proteinExistence type="predicted"/>
<keyword evidence="2" id="KW-1185">Reference proteome</keyword>
<dbReference type="Proteomes" id="UP001152803">
    <property type="component" value="Unassembled WGS sequence"/>
</dbReference>
<comment type="caution">
    <text evidence="1">The sequence shown here is derived from an EMBL/GenBank/DDBJ whole genome shotgun (WGS) entry which is preliminary data.</text>
</comment>
<evidence type="ECO:0000313" key="1">
    <source>
        <dbReference type="EMBL" id="KAJ8283843.1"/>
    </source>
</evidence>
<reference evidence="1" key="1">
    <citation type="journal article" date="2023" name="Science">
        <title>Genome structures resolve the early diversification of teleost fishes.</title>
        <authorList>
            <person name="Parey E."/>
            <person name="Louis A."/>
            <person name="Montfort J."/>
            <person name="Bouchez O."/>
            <person name="Roques C."/>
            <person name="Iampietro C."/>
            <person name="Lluch J."/>
            <person name="Castinel A."/>
            <person name="Donnadieu C."/>
            <person name="Desvignes T."/>
            <person name="Floi Bucao C."/>
            <person name="Jouanno E."/>
            <person name="Wen M."/>
            <person name="Mejri S."/>
            <person name="Dirks R."/>
            <person name="Jansen H."/>
            <person name="Henkel C."/>
            <person name="Chen W.J."/>
            <person name="Zahm M."/>
            <person name="Cabau C."/>
            <person name="Klopp C."/>
            <person name="Thompson A.W."/>
            <person name="Robinson-Rechavi M."/>
            <person name="Braasch I."/>
            <person name="Lecointre G."/>
            <person name="Bobe J."/>
            <person name="Postlethwait J.H."/>
            <person name="Berthelot C."/>
            <person name="Roest Crollius H."/>
            <person name="Guiguen Y."/>
        </authorList>
    </citation>
    <scope>NUCLEOTIDE SEQUENCE</scope>
    <source>
        <strain evidence="1">Concon-B</strain>
    </source>
</reference>
<evidence type="ECO:0000313" key="2">
    <source>
        <dbReference type="Proteomes" id="UP001152803"/>
    </source>
</evidence>